<dbReference type="SUPFAM" id="SSF53901">
    <property type="entry name" value="Thiolase-like"/>
    <property type="match status" value="2"/>
</dbReference>
<dbReference type="RefSeq" id="WP_069121696.1">
    <property type="nucleotide sequence ID" value="NZ_MARB01000004.1"/>
</dbReference>
<dbReference type="NCBIfam" id="NF006553">
    <property type="entry name" value="PRK09052.1"/>
    <property type="match status" value="1"/>
</dbReference>
<dbReference type="InterPro" id="IPR020613">
    <property type="entry name" value="Thiolase_CS"/>
</dbReference>
<name>A0A7Z0VNB2_9GAMM</name>
<evidence type="ECO:0000256" key="5">
    <source>
        <dbReference type="ARBA" id="ARBA00024073"/>
    </source>
</evidence>
<comment type="caution">
    <text evidence="10">The sequence shown here is derived from an EMBL/GenBank/DDBJ whole genome shotgun (WGS) entry which is preliminary data.</text>
</comment>
<dbReference type="EMBL" id="MARB01000004">
    <property type="protein sequence ID" value="ODJ88847.1"/>
    <property type="molecule type" value="Genomic_DNA"/>
</dbReference>
<comment type="similarity">
    <text evidence="2 7">Belongs to the thiolase-like superfamily. Thiolase family.</text>
</comment>
<feature type="active site" description="Proton acceptor" evidence="6">
    <location>
        <position position="380"/>
    </location>
</feature>
<dbReference type="Proteomes" id="UP000094769">
    <property type="component" value="Unassembled WGS sequence"/>
</dbReference>
<dbReference type="Pfam" id="PF00108">
    <property type="entry name" value="Thiolase_N"/>
    <property type="match status" value="1"/>
</dbReference>
<feature type="domain" description="Thiolase C-terminal" evidence="9">
    <location>
        <begin position="272"/>
        <end position="392"/>
    </location>
</feature>
<organism evidence="10 11">
    <name type="scientific">Candidatus Thiodiazotropha endolucinida</name>
    <dbReference type="NCBI Taxonomy" id="1655433"/>
    <lineage>
        <taxon>Bacteria</taxon>
        <taxon>Pseudomonadati</taxon>
        <taxon>Pseudomonadota</taxon>
        <taxon>Gammaproteobacteria</taxon>
        <taxon>Chromatiales</taxon>
        <taxon>Sedimenticolaceae</taxon>
        <taxon>Candidatus Thiodiazotropha</taxon>
    </lineage>
</organism>
<dbReference type="InterPro" id="IPR050215">
    <property type="entry name" value="Thiolase-like_sf_Thiolase"/>
</dbReference>
<dbReference type="GO" id="GO:0005737">
    <property type="term" value="C:cytoplasm"/>
    <property type="evidence" value="ECO:0007669"/>
    <property type="project" value="UniProtKB-ARBA"/>
</dbReference>
<dbReference type="InterPro" id="IPR020610">
    <property type="entry name" value="Thiolase_AS"/>
</dbReference>
<proteinExistence type="inferred from homology"/>
<accession>A0A7Z0VNB2</accession>
<feature type="domain" description="Thiolase N-terminal" evidence="8">
    <location>
        <begin position="6"/>
        <end position="263"/>
    </location>
</feature>
<dbReference type="InterPro" id="IPR020616">
    <property type="entry name" value="Thiolase_N"/>
</dbReference>
<protein>
    <recommendedName>
        <fullName evidence="5">acetyl-CoA C-acyltransferase</fullName>
        <ecNumber evidence="5">2.3.1.16</ecNumber>
    </recommendedName>
</protein>
<feature type="active site" description="Acyl-thioester intermediate" evidence="6">
    <location>
        <position position="92"/>
    </location>
</feature>
<dbReference type="InterPro" id="IPR002155">
    <property type="entry name" value="Thiolase"/>
</dbReference>
<dbReference type="FunFam" id="3.40.47.10:FF:000010">
    <property type="entry name" value="Acetyl-CoA acetyltransferase (Thiolase)"/>
    <property type="match status" value="1"/>
</dbReference>
<dbReference type="Gene3D" id="3.40.47.10">
    <property type="match status" value="1"/>
</dbReference>
<evidence type="ECO:0000259" key="9">
    <source>
        <dbReference type="Pfam" id="PF02803"/>
    </source>
</evidence>
<evidence type="ECO:0000256" key="7">
    <source>
        <dbReference type="RuleBase" id="RU003557"/>
    </source>
</evidence>
<dbReference type="EC" id="2.3.1.16" evidence="5"/>
<dbReference type="PROSITE" id="PS00098">
    <property type="entry name" value="THIOLASE_1"/>
    <property type="match status" value="1"/>
</dbReference>
<dbReference type="PIRSF" id="PIRSF000429">
    <property type="entry name" value="Ac-CoA_Ac_transf"/>
    <property type="match status" value="1"/>
</dbReference>
<dbReference type="GO" id="GO:0003988">
    <property type="term" value="F:acetyl-CoA C-acyltransferase activity"/>
    <property type="evidence" value="ECO:0007669"/>
    <property type="project" value="UniProtKB-EC"/>
</dbReference>
<gene>
    <name evidence="10" type="primary">fadA</name>
    <name evidence="10" type="ORF">CODIS_09420</name>
</gene>
<reference evidence="10 11" key="1">
    <citation type="submission" date="2016-06" db="EMBL/GenBank/DDBJ databases">
        <title>Genome sequence of endosymbiont of Candidatus Endolucinida thiodiazotropha.</title>
        <authorList>
            <person name="Poehlein A."/>
            <person name="Koenig S."/>
            <person name="Heiden S.E."/>
            <person name="Thuermer A."/>
            <person name="Voget S."/>
            <person name="Daniel R."/>
            <person name="Markert S."/>
            <person name="Gros O."/>
            <person name="Schweder T."/>
        </authorList>
    </citation>
    <scope>NUCLEOTIDE SEQUENCE [LARGE SCALE GENOMIC DNA]</scope>
    <source>
        <strain evidence="10 11">COS</strain>
    </source>
</reference>
<keyword evidence="3 7" id="KW-0808">Transferase</keyword>
<sequence length="394" mass="41868">MSEQAYIVAARRTPVGKAPRGVFRQTRPDDLLTHAIQGVLGDCPGLQPELIEDVIIGCAMPEAEQGLNVARVSSLLAGLPDSVPGVTINRFCSSGLQSIAMAADRIRLGEADIIVAGGVESMSMVPMMGNKVAINPAVFEDDNVAIAYGMGVTAENVAERWKVSREDQDSFALQSHQRALAAINAGHFEREILPYLAKQHLPDEGNTIRILERPVKSDEGPRPDSSLEGLAKLRPVFAAKGSVTAGNSSQMSDGAGAVVVMSERKMRTLNLEPLARFVGYSVAGVPAEIMGIGPKEAIPKLEKLTGVSLDQIDWIELNEAFAAQALAVMREMDMDPDKVNPLGGAIALGHPLGATGAIRTATLLHGMQRTNMRYGMVTMCIGTGMGAAGLFERC</sequence>
<dbReference type="GO" id="GO:0006635">
    <property type="term" value="P:fatty acid beta-oxidation"/>
    <property type="evidence" value="ECO:0007669"/>
    <property type="project" value="TreeGrafter"/>
</dbReference>
<dbReference type="Pfam" id="PF02803">
    <property type="entry name" value="Thiolase_C"/>
    <property type="match status" value="1"/>
</dbReference>
<dbReference type="GO" id="GO:0010124">
    <property type="term" value="P:phenylacetate catabolic process"/>
    <property type="evidence" value="ECO:0007669"/>
    <property type="project" value="TreeGrafter"/>
</dbReference>
<dbReference type="OrthoDB" id="9764638at2"/>
<dbReference type="PANTHER" id="PTHR43853:SF21">
    <property type="entry name" value="STEROID 3-KETOACYL-COA THIOLASE"/>
    <property type="match status" value="1"/>
</dbReference>
<dbReference type="PANTHER" id="PTHR43853">
    <property type="entry name" value="3-KETOACYL-COA THIOLASE, PEROXISOMAL"/>
    <property type="match status" value="1"/>
</dbReference>
<dbReference type="InterPro" id="IPR020617">
    <property type="entry name" value="Thiolase_C"/>
</dbReference>
<dbReference type="CDD" id="cd00751">
    <property type="entry name" value="thiolase"/>
    <property type="match status" value="1"/>
</dbReference>
<dbReference type="NCBIfam" id="TIGR01930">
    <property type="entry name" value="AcCoA-C-Actrans"/>
    <property type="match status" value="1"/>
</dbReference>
<evidence type="ECO:0000256" key="6">
    <source>
        <dbReference type="PIRSR" id="PIRSR000429-1"/>
    </source>
</evidence>
<keyword evidence="4 7" id="KW-0012">Acyltransferase</keyword>
<dbReference type="PROSITE" id="PS00737">
    <property type="entry name" value="THIOLASE_2"/>
    <property type="match status" value="1"/>
</dbReference>
<keyword evidence="11" id="KW-1185">Reference proteome</keyword>
<evidence type="ECO:0000256" key="1">
    <source>
        <dbReference type="ARBA" id="ARBA00005189"/>
    </source>
</evidence>
<evidence type="ECO:0000313" key="10">
    <source>
        <dbReference type="EMBL" id="ODJ88847.1"/>
    </source>
</evidence>
<evidence type="ECO:0000256" key="4">
    <source>
        <dbReference type="ARBA" id="ARBA00023315"/>
    </source>
</evidence>
<dbReference type="InterPro" id="IPR016039">
    <property type="entry name" value="Thiolase-like"/>
</dbReference>
<evidence type="ECO:0000259" key="8">
    <source>
        <dbReference type="Pfam" id="PF00108"/>
    </source>
</evidence>
<evidence type="ECO:0000256" key="3">
    <source>
        <dbReference type="ARBA" id="ARBA00022679"/>
    </source>
</evidence>
<comment type="pathway">
    <text evidence="1">Lipid metabolism.</text>
</comment>
<evidence type="ECO:0000256" key="2">
    <source>
        <dbReference type="ARBA" id="ARBA00010982"/>
    </source>
</evidence>
<dbReference type="PROSITE" id="PS00099">
    <property type="entry name" value="THIOLASE_3"/>
    <property type="match status" value="1"/>
</dbReference>
<dbReference type="AlphaFoldDB" id="A0A7Z0VNB2"/>
<evidence type="ECO:0000313" key="11">
    <source>
        <dbReference type="Proteomes" id="UP000094769"/>
    </source>
</evidence>
<feature type="active site" description="Proton acceptor" evidence="6">
    <location>
        <position position="350"/>
    </location>
</feature>
<dbReference type="InterPro" id="IPR020615">
    <property type="entry name" value="Thiolase_acyl_enz_int_AS"/>
</dbReference>